<dbReference type="RefSeq" id="WP_128748157.1">
    <property type="nucleotide sequence ID" value="NZ_CP035232.1"/>
</dbReference>
<evidence type="ECO:0000313" key="2">
    <source>
        <dbReference type="Proteomes" id="UP000288675"/>
    </source>
</evidence>
<dbReference type="AlphaFoldDB" id="A0AAJ3Z0M8"/>
<proteinExistence type="predicted"/>
<evidence type="ECO:0000313" key="1">
    <source>
        <dbReference type="EMBL" id="QAT65315.1"/>
    </source>
</evidence>
<sequence>MKSKLTKNNWVYINKKAKEGKLLRYPIRHSGDPEFEGEFELRKEISKMSNSNFNIRDYDDAENAISDLNCVFDEKPYDIHMPFAEETCDWVIELENGISLWVQTEDEYFGGGEYSSGVSLEGFIFDNYDKDAILEAAKWLSKVF</sequence>
<gene>
    <name evidence="1" type="ORF">EQZ20_10535</name>
</gene>
<organism evidence="1 2">
    <name type="scientific">Bacillus glycinifermentans</name>
    <dbReference type="NCBI Taxonomy" id="1664069"/>
    <lineage>
        <taxon>Bacteria</taxon>
        <taxon>Bacillati</taxon>
        <taxon>Bacillota</taxon>
        <taxon>Bacilli</taxon>
        <taxon>Bacillales</taxon>
        <taxon>Bacillaceae</taxon>
        <taxon>Bacillus</taxon>
    </lineage>
</organism>
<dbReference type="GeneID" id="82853117"/>
<accession>A0AAJ3Z0M8</accession>
<name>A0AAJ3Z0M8_9BACI</name>
<reference evidence="1 2" key="1">
    <citation type="submission" date="2019-01" db="EMBL/GenBank/DDBJ databases">
        <title>Genome sequence of Bacillus glycinifermentans SRCM103574.</title>
        <authorList>
            <person name="Kong H.-J."/>
            <person name="Jeong S.-Y."/>
            <person name="Jeong D.-Y."/>
        </authorList>
    </citation>
    <scope>NUCLEOTIDE SEQUENCE [LARGE SCALE GENOMIC DNA]</scope>
    <source>
        <strain evidence="1 2">SRCM103574</strain>
    </source>
</reference>
<dbReference type="EMBL" id="CP035232">
    <property type="protein sequence ID" value="QAT65315.1"/>
    <property type="molecule type" value="Genomic_DNA"/>
</dbReference>
<dbReference type="Proteomes" id="UP000288675">
    <property type="component" value="Chromosome"/>
</dbReference>
<protein>
    <submittedName>
        <fullName evidence="1">Uncharacterized protein</fullName>
    </submittedName>
</protein>